<organism evidence="1 2">
    <name type="scientific">Carnegiea gigantea</name>
    <dbReference type="NCBI Taxonomy" id="171969"/>
    <lineage>
        <taxon>Eukaryota</taxon>
        <taxon>Viridiplantae</taxon>
        <taxon>Streptophyta</taxon>
        <taxon>Embryophyta</taxon>
        <taxon>Tracheophyta</taxon>
        <taxon>Spermatophyta</taxon>
        <taxon>Magnoliopsida</taxon>
        <taxon>eudicotyledons</taxon>
        <taxon>Gunneridae</taxon>
        <taxon>Pentapetalae</taxon>
        <taxon>Caryophyllales</taxon>
        <taxon>Cactineae</taxon>
        <taxon>Cactaceae</taxon>
        <taxon>Cactoideae</taxon>
        <taxon>Echinocereeae</taxon>
        <taxon>Carnegiea</taxon>
    </lineage>
</organism>
<dbReference type="EMBL" id="JAKOGI010001218">
    <property type="protein sequence ID" value="KAJ8426929.1"/>
    <property type="molecule type" value="Genomic_DNA"/>
</dbReference>
<dbReference type="AlphaFoldDB" id="A0A9Q1GWQ8"/>
<name>A0A9Q1GWQ8_9CARY</name>
<comment type="caution">
    <text evidence="1">The sequence shown here is derived from an EMBL/GenBank/DDBJ whole genome shotgun (WGS) entry which is preliminary data.</text>
</comment>
<keyword evidence="2" id="KW-1185">Reference proteome</keyword>
<gene>
    <name evidence="1" type="ORF">Cgig2_006751</name>
</gene>
<accession>A0A9Q1GWQ8</accession>
<protein>
    <submittedName>
        <fullName evidence="1">Uncharacterized protein</fullName>
    </submittedName>
</protein>
<evidence type="ECO:0000313" key="2">
    <source>
        <dbReference type="Proteomes" id="UP001153076"/>
    </source>
</evidence>
<proteinExistence type="predicted"/>
<dbReference type="Proteomes" id="UP001153076">
    <property type="component" value="Unassembled WGS sequence"/>
</dbReference>
<sequence length="170" mass="19693">MFQSKITLEEYLKFVQHEDAASEDASSDDIDMIPDIEEEDVETVQENIFKSRVSINMNPSLITLADDFKDDKENLLQPIKKADSLFNRFLTDVAKRPSLCPLNYEDWGLVSHYFREVFAARWCISQSENSKVSWQKGFKYSFMSKYIKEDITTEVLHNLEKSKCLSAVGD</sequence>
<reference evidence="1" key="1">
    <citation type="submission" date="2022-04" db="EMBL/GenBank/DDBJ databases">
        <title>Carnegiea gigantea Genome sequencing and assembly v2.</title>
        <authorList>
            <person name="Copetti D."/>
            <person name="Sanderson M.J."/>
            <person name="Burquez A."/>
            <person name="Wojciechowski M.F."/>
        </authorList>
    </citation>
    <scope>NUCLEOTIDE SEQUENCE</scope>
    <source>
        <strain evidence="1">SGP5-SGP5p</strain>
        <tissue evidence="1">Aerial part</tissue>
    </source>
</reference>
<evidence type="ECO:0000313" key="1">
    <source>
        <dbReference type="EMBL" id="KAJ8426929.1"/>
    </source>
</evidence>